<keyword evidence="4" id="KW-1185">Reference proteome</keyword>
<keyword evidence="1" id="KW-0812">Transmembrane</keyword>
<evidence type="ECO:0000313" key="4">
    <source>
        <dbReference type="Proteomes" id="UP000183104"/>
    </source>
</evidence>
<dbReference type="AlphaFoldDB" id="A0A0P9C3X6"/>
<protein>
    <submittedName>
        <fullName evidence="3">Ion channel</fullName>
    </submittedName>
</protein>
<keyword evidence="1" id="KW-1133">Transmembrane helix</keyword>
<dbReference type="Proteomes" id="UP000183104">
    <property type="component" value="Unassembled WGS sequence"/>
</dbReference>
<dbReference type="SUPFAM" id="SSF81324">
    <property type="entry name" value="Voltage-gated potassium channels"/>
    <property type="match status" value="1"/>
</dbReference>
<dbReference type="RefSeq" id="WP_054966696.1">
    <property type="nucleotide sequence ID" value="NZ_FMUN01000002.1"/>
</dbReference>
<reference evidence="4" key="1">
    <citation type="submission" date="2016-10" db="EMBL/GenBank/DDBJ databases">
        <authorList>
            <person name="Varghese N."/>
        </authorList>
    </citation>
    <scope>NUCLEOTIDE SEQUENCE [LARGE SCALE GENOMIC DNA]</scope>
    <source>
        <strain evidence="4">HL 19</strain>
    </source>
</reference>
<accession>A0A0P9C3X6</accession>
<sequence length="156" mass="16724">MIQGLVADAFPWGVVAGLTALVPGLCVLLHYEGLRALSNGLDRLPGRPRPRIVVLVLSLLLLHTVEVGLFGTAFFLVPDDAGLGTIVARSPEVGIATLMDHLYFSATVYTTVGFGDMVPQGPVRLLVGLEAITGLVLITWSASFTYLVMQRYWNGS</sequence>
<feature type="transmembrane region" description="Helical" evidence="1">
    <location>
        <begin position="125"/>
        <end position="149"/>
    </location>
</feature>
<dbReference type="EMBL" id="FMUN01000002">
    <property type="protein sequence ID" value="SCX93926.1"/>
    <property type="molecule type" value="Genomic_DNA"/>
</dbReference>
<feature type="transmembrane region" description="Helical" evidence="1">
    <location>
        <begin position="52"/>
        <end position="77"/>
    </location>
</feature>
<keyword evidence="1" id="KW-0472">Membrane</keyword>
<dbReference type="PATRIC" id="fig|381306.5.peg.1017"/>
<organism evidence="3 4">
    <name type="scientific">Thiohalorhabdus denitrificans</name>
    <dbReference type="NCBI Taxonomy" id="381306"/>
    <lineage>
        <taxon>Bacteria</taxon>
        <taxon>Pseudomonadati</taxon>
        <taxon>Pseudomonadota</taxon>
        <taxon>Gammaproteobacteria</taxon>
        <taxon>Thiohalorhabdales</taxon>
        <taxon>Thiohalorhabdaceae</taxon>
        <taxon>Thiohalorhabdus</taxon>
    </lineage>
</organism>
<dbReference type="InterPro" id="IPR013099">
    <property type="entry name" value="K_chnl_dom"/>
</dbReference>
<dbReference type="Pfam" id="PF07885">
    <property type="entry name" value="Ion_trans_2"/>
    <property type="match status" value="1"/>
</dbReference>
<proteinExistence type="predicted"/>
<gene>
    <name evidence="3" type="ORF">SAMN05661077_0777</name>
</gene>
<dbReference type="STRING" id="381306.AN478_11280"/>
<dbReference type="OrthoDB" id="9813518at2"/>
<evidence type="ECO:0000256" key="1">
    <source>
        <dbReference type="SAM" id="Phobius"/>
    </source>
</evidence>
<feature type="domain" description="Potassium channel" evidence="2">
    <location>
        <begin position="64"/>
        <end position="144"/>
    </location>
</feature>
<name>A0A0P9C3X6_9GAMM</name>
<evidence type="ECO:0000259" key="2">
    <source>
        <dbReference type="Pfam" id="PF07885"/>
    </source>
</evidence>
<feature type="transmembrane region" description="Helical" evidence="1">
    <location>
        <begin position="12"/>
        <end position="31"/>
    </location>
</feature>
<dbReference type="Gene3D" id="1.10.287.70">
    <property type="match status" value="1"/>
</dbReference>
<evidence type="ECO:0000313" key="3">
    <source>
        <dbReference type="EMBL" id="SCX93926.1"/>
    </source>
</evidence>